<keyword evidence="2" id="KW-1185">Reference proteome</keyword>
<gene>
    <name evidence="1" type="ORF">CLUMA_CG003503</name>
</gene>
<accession>A0A1J1HNU8</accession>
<dbReference type="EMBL" id="CVRI01000014">
    <property type="protein sequence ID" value="CRK89720.1"/>
    <property type="molecule type" value="Genomic_DNA"/>
</dbReference>
<dbReference type="Proteomes" id="UP000183832">
    <property type="component" value="Unassembled WGS sequence"/>
</dbReference>
<dbReference type="AlphaFoldDB" id="A0A1J1HNU8"/>
<name>A0A1J1HNU8_9DIPT</name>
<proteinExistence type="predicted"/>
<evidence type="ECO:0000313" key="1">
    <source>
        <dbReference type="EMBL" id="CRK89720.1"/>
    </source>
</evidence>
<sequence>MGLETVNNFSYPFLALNTMYELKLKQIYSYIVDDFSQHKSSVNEEIILKLLKISKCTKSIKQTKFHSTNVSDKCLSFVFHLTMLPIIKPKHLINWNV</sequence>
<organism evidence="1 2">
    <name type="scientific">Clunio marinus</name>
    <dbReference type="NCBI Taxonomy" id="568069"/>
    <lineage>
        <taxon>Eukaryota</taxon>
        <taxon>Metazoa</taxon>
        <taxon>Ecdysozoa</taxon>
        <taxon>Arthropoda</taxon>
        <taxon>Hexapoda</taxon>
        <taxon>Insecta</taxon>
        <taxon>Pterygota</taxon>
        <taxon>Neoptera</taxon>
        <taxon>Endopterygota</taxon>
        <taxon>Diptera</taxon>
        <taxon>Nematocera</taxon>
        <taxon>Chironomoidea</taxon>
        <taxon>Chironomidae</taxon>
        <taxon>Clunio</taxon>
    </lineage>
</organism>
<reference evidence="1 2" key="1">
    <citation type="submission" date="2015-04" db="EMBL/GenBank/DDBJ databases">
        <authorList>
            <person name="Syromyatnikov M.Y."/>
            <person name="Popov V.N."/>
        </authorList>
    </citation>
    <scope>NUCLEOTIDE SEQUENCE [LARGE SCALE GENOMIC DNA]</scope>
</reference>
<evidence type="ECO:0000313" key="2">
    <source>
        <dbReference type="Proteomes" id="UP000183832"/>
    </source>
</evidence>
<protein>
    <submittedName>
        <fullName evidence="1">CLUMA_CG003503, isoform A</fullName>
    </submittedName>
</protein>